<gene>
    <name evidence="2" type="ORF">ElyMa_003778700</name>
</gene>
<feature type="transmembrane region" description="Helical" evidence="1">
    <location>
        <begin position="97"/>
        <end position="118"/>
    </location>
</feature>
<evidence type="ECO:0000256" key="1">
    <source>
        <dbReference type="SAM" id="Phobius"/>
    </source>
</evidence>
<keyword evidence="3" id="KW-1185">Reference proteome</keyword>
<dbReference type="Proteomes" id="UP000762676">
    <property type="component" value="Unassembled WGS sequence"/>
</dbReference>
<sequence length="133" mass="14592">MKQQNESVEPEEVQVKKRMTGYLENITHWLGVSTMQISLSEPDNEIVYREIWITLTIRYDTRLDTSHNFSQDVYLSAKIAGLAPGRILASAAGKVKIVVVVVVVVVVVIVAVVLVLSISGSIVVVEVVVVVTC</sequence>
<keyword evidence="1" id="KW-0472">Membrane</keyword>
<comment type="caution">
    <text evidence="2">The sequence shown here is derived from an EMBL/GenBank/DDBJ whole genome shotgun (WGS) entry which is preliminary data.</text>
</comment>
<keyword evidence="1" id="KW-1133">Transmembrane helix</keyword>
<organism evidence="2 3">
    <name type="scientific">Elysia marginata</name>
    <dbReference type="NCBI Taxonomy" id="1093978"/>
    <lineage>
        <taxon>Eukaryota</taxon>
        <taxon>Metazoa</taxon>
        <taxon>Spiralia</taxon>
        <taxon>Lophotrochozoa</taxon>
        <taxon>Mollusca</taxon>
        <taxon>Gastropoda</taxon>
        <taxon>Heterobranchia</taxon>
        <taxon>Euthyneura</taxon>
        <taxon>Panpulmonata</taxon>
        <taxon>Sacoglossa</taxon>
        <taxon>Placobranchoidea</taxon>
        <taxon>Plakobranchidae</taxon>
        <taxon>Elysia</taxon>
    </lineage>
</organism>
<dbReference type="AlphaFoldDB" id="A0AAV4FAF0"/>
<proteinExistence type="predicted"/>
<reference evidence="2 3" key="1">
    <citation type="journal article" date="2021" name="Elife">
        <title>Chloroplast acquisition without the gene transfer in kleptoplastic sea slugs, Plakobranchus ocellatus.</title>
        <authorList>
            <person name="Maeda T."/>
            <person name="Takahashi S."/>
            <person name="Yoshida T."/>
            <person name="Shimamura S."/>
            <person name="Takaki Y."/>
            <person name="Nagai Y."/>
            <person name="Toyoda A."/>
            <person name="Suzuki Y."/>
            <person name="Arimoto A."/>
            <person name="Ishii H."/>
            <person name="Satoh N."/>
            <person name="Nishiyama T."/>
            <person name="Hasebe M."/>
            <person name="Maruyama T."/>
            <person name="Minagawa J."/>
            <person name="Obokata J."/>
            <person name="Shigenobu S."/>
        </authorList>
    </citation>
    <scope>NUCLEOTIDE SEQUENCE [LARGE SCALE GENOMIC DNA]</scope>
</reference>
<dbReference type="EMBL" id="BMAT01007734">
    <property type="protein sequence ID" value="GFR70202.1"/>
    <property type="molecule type" value="Genomic_DNA"/>
</dbReference>
<evidence type="ECO:0000313" key="3">
    <source>
        <dbReference type="Proteomes" id="UP000762676"/>
    </source>
</evidence>
<name>A0AAV4FAF0_9GAST</name>
<keyword evidence="1" id="KW-0812">Transmembrane</keyword>
<protein>
    <submittedName>
        <fullName evidence="2">Uncharacterized protein</fullName>
    </submittedName>
</protein>
<evidence type="ECO:0000313" key="2">
    <source>
        <dbReference type="EMBL" id="GFR70202.1"/>
    </source>
</evidence>
<accession>A0AAV4FAF0</accession>